<dbReference type="AlphaFoldDB" id="A0A2J6TAR9"/>
<evidence type="ECO:0000313" key="2">
    <source>
        <dbReference type="Proteomes" id="UP000235371"/>
    </source>
</evidence>
<dbReference type="GeneID" id="36580575"/>
<dbReference type="EMBL" id="KZ613791">
    <property type="protein sequence ID" value="PMD60134.1"/>
    <property type="molecule type" value="Genomic_DNA"/>
</dbReference>
<protein>
    <submittedName>
        <fullName evidence="1">Uncharacterized protein</fullName>
    </submittedName>
</protein>
<evidence type="ECO:0000313" key="1">
    <source>
        <dbReference type="EMBL" id="PMD60134.1"/>
    </source>
</evidence>
<dbReference type="Proteomes" id="UP000235371">
    <property type="component" value="Unassembled WGS sequence"/>
</dbReference>
<accession>A0A2J6TAR9</accession>
<proteinExistence type="predicted"/>
<dbReference type="RefSeq" id="XP_024737038.1">
    <property type="nucleotide sequence ID" value="XM_024872495.1"/>
</dbReference>
<gene>
    <name evidence="1" type="ORF">K444DRAFT_397865</name>
</gene>
<organism evidence="1 2">
    <name type="scientific">Hyaloscypha bicolor E</name>
    <dbReference type="NCBI Taxonomy" id="1095630"/>
    <lineage>
        <taxon>Eukaryota</taxon>
        <taxon>Fungi</taxon>
        <taxon>Dikarya</taxon>
        <taxon>Ascomycota</taxon>
        <taxon>Pezizomycotina</taxon>
        <taxon>Leotiomycetes</taxon>
        <taxon>Helotiales</taxon>
        <taxon>Hyaloscyphaceae</taxon>
        <taxon>Hyaloscypha</taxon>
        <taxon>Hyaloscypha bicolor</taxon>
    </lineage>
</organism>
<dbReference type="InParanoid" id="A0A2J6TAR9"/>
<reference evidence="1 2" key="1">
    <citation type="submission" date="2016-04" db="EMBL/GenBank/DDBJ databases">
        <title>A degradative enzymes factory behind the ericoid mycorrhizal symbiosis.</title>
        <authorList>
            <consortium name="DOE Joint Genome Institute"/>
            <person name="Martino E."/>
            <person name="Morin E."/>
            <person name="Grelet G."/>
            <person name="Kuo A."/>
            <person name="Kohler A."/>
            <person name="Daghino S."/>
            <person name="Barry K."/>
            <person name="Choi C."/>
            <person name="Cichocki N."/>
            <person name="Clum A."/>
            <person name="Copeland A."/>
            <person name="Hainaut M."/>
            <person name="Haridas S."/>
            <person name="Labutti K."/>
            <person name="Lindquist E."/>
            <person name="Lipzen A."/>
            <person name="Khouja H.-R."/>
            <person name="Murat C."/>
            <person name="Ohm R."/>
            <person name="Olson A."/>
            <person name="Spatafora J."/>
            <person name="Veneault-Fourrey C."/>
            <person name="Henrissat B."/>
            <person name="Grigoriev I."/>
            <person name="Martin F."/>
            <person name="Perotto S."/>
        </authorList>
    </citation>
    <scope>NUCLEOTIDE SEQUENCE [LARGE SCALE GENOMIC DNA]</scope>
    <source>
        <strain evidence="1 2">E</strain>
    </source>
</reference>
<sequence length="153" mass="17672">MPAHSHSISLAIMYYDSFPRACFPGSLRLPPSLIHTVLHSKTNGSYAALLFQDHPLMGPPGRTATMRSRGEIEMHNAADSTIATISRSHNNYFLNRRTYILGLCALLRKQDRREYQRISLRDGTWQWARWRFITLLHHHQAHHQATTDPPLEF</sequence>
<name>A0A2J6TAR9_9HELO</name>
<keyword evidence="2" id="KW-1185">Reference proteome</keyword>